<dbReference type="AlphaFoldDB" id="A0A1H0YA34"/>
<reference evidence="3" key="1">
    <citation type="submission" date="2016-10" db="EMBL/GenBank/DDBJ databases">
        <authorList>
            <person name="de Groot N.N."/>
        </authorList>
    </citation>
    <scope>NUCLEOTIDE SEQUENCE [LARGE SCALE GENOMIC DNA]</scope>
    <source>
        <strain evidence="3">CGMCC 1.12397</strain>
    </source>
</reference>
<feature type="region of interest" description="Disordered" evidence="1">
    <location>
        <begin position="63"/>
        <end position="97"/>
    </location>
</feature>
<proteinExistence type="predicted"/>
<evidence type="ECO:0000256" key="1">
    <source>
        <dbReference type="SAM" id="MobiDB-lite"/>
    </source>
</evidence>
<dbReference type="OrthoDB" id="299121at2157"/>
<accession>A0A1H0YA34</accession>
<evidence type="ECO:0000313" key="2">
    <source>
        <dbReference type="EMBL" id="RDI72374.1"/>
    </source>
</evidence>
<evidence type="ECO:0000313" key="5">
    <source>
        <dbReference type="Proteomes" id="UP000255421"/>
    </source>
</evidence>
<reference evidence="4" key="2">
    <citation type="submission" date="2016-10" db="EMBL/GenBank/DDBJ databases">
        <authorList>
            <person name="Varghese N."/>
            <person name="Submissions S."/>
        </authorList>
    </citation>
    <scope>NUCLEOTIDE SEQUENCE [LARGE SCALE GENOMIC DNA]</scope>
    <source>
        <strain evidence="4">CGMCC 1.12397</strain>
    </source>
</reference>
<dbReference type="Proteomes" id="UP000255421">
    <property type="component" value="Unassembled WGS sequence"/>
</dbReference>
<gene>
    <name evidence="2" type="ORF">DWB78_11975</name>
    <name evidence="3" type="ORF">SAMN05216278_0506</name>
</gene>
<organism evidence="3 4">
    <name type="scientific">Halopelagius longus</name>
    <dbReference type="NCBI Taxonomy" id="1236180"/>
    <lineage>
        <taxon>Archaea</taxon>
        <taxon>Methanobacteriati</taxon>
        <taxon>Methanobacteriota</taxon>
        <taxon>Stenosarchaea group</taxon>
        <taxon>Halobacteria</taxon>
        <taxon>Halobacteriales</taxon>
        <taxon>Haloferacaceae</taxon>
    </lineage>
</organism>
<sequence>MTERIYTAVLDRFEEENAVLLLEREGELVDETVVPRAMLPAAGRHQDAVFGVYLADEESMEFSYDPDRTRERRDAAQSRFDRLSRRLGDEESDSDEK</sequence>
<dbReference type="Proteomes" id="UP000199289">
    <property type="component" value="Unassembled WGS sequence"/>
</dbReference>
<evidence type="ECO:0000313" key="4">
    <source>
        <dbReference type="Proteomes" id="UP000199289"/>
    </source>
</evidence>
<dbReference type="RefSeq" id="WP_092532420.1">
    <property type="nucleotide sequence ID" value="NZ_FNKQ01000001.1"/>
</dbReference>
<dbReference type="Pfam" id="PF11213">
    <property type="entry name" value="DUF3006"/>
    <property type="match status" value="1"/>
</dbReference>
<evidence type="ECO:0000313" key="3">
    <source>
        <dbReference type="EMBL" id="SDQ12034.1"/>
    </source>
</evidence>
<protein>
    <submittedName>
        <fullName evidence="2">DUF3006 domain-containing protein</fullName>
    </submittedName>
</protein>
<name>A0A1H0YA34_9EURY</name>
<keyword evidence="5" id="KW-1185">Reference proteome</keyword>
<feature type="compositionally biased region" description="Basic and acidic residues" evidence="1">
    <location>
        <begin position="65"/>
        <end position="89"/>
    </location>
</feature>
<reference evidence="2 5" key="3">
    <citation type="submission" date="2018-07" db="EMBL/GenBank/DDBJ databases">
        <title>Genome sequence of extremly halophilic archaeon Halopelagius longus strain BC12-B1.</title>
        <authorList>
            <person name="Zhang X."/>
        </authorList>
    </citation>
    <scope>NUCLEOTIDE SEQUENCE [LARGE SCALE GENOMIC DNA]</scope>
    <source>
        <strain evidence="2 5">BC12-B1</strain>
    </source>
</reference>
<dbReference type="InterPro" id="IPR021377">
    <property type="entry name" value="DUF3006"/>
</dbReference>
<dbReference type="EMBL" id="FNKQ01000001">
    <property type="protein sequence ID" value="SDQ12034.1"/>
    <property type="molecule type" value="Genomic_DNA"/>
</dbReference>
<dbReference type="EMBL" id="QQST01000001">
    <property type="protein sequence ID" value="RDI72374.1"/>
    <property type="molecule type" value="Genomic_DNA"/>
</dbReference>